<evidence type="ECO:0000256" key="12">
    <source>
        <dbReference type="ARBA" id="ARBA00023306"/>
    </source>
</evidence>
<keyword evidence="6" id="KW-0132">Cell division</keyword>
<evidence type="ECO:0000256" key="13">
    <source>
        <dbReference type="SAM" id="Coils"/>
    </source>
</evidence>
<dbReference type="SUPFAM" id="SSF74924">
    <property type="entry name" value="Cap-Gly domain"/>
    <property type="match status" value="1"/>
</dbReference>
<dbReference type="GO" id="GO:0030286">
    <property type="term" value="C:dynein complex"/>
    <property type="evidence" value="ECO:0007669"/>
    <property type="project" value="UniProtKB-KW"/>
</dbReference>
<dbReference type="OrthoDB" id="2130750at2759"/>
<keyword evidence="5" id="KW-0963">Cytoplasm</keyword>
<feature type="domain" description="CAP-Gly" evidence="15">
    <location>
        <begin position="24"/>
        <end position="66"/>
    </location>
</feature>
<accession>A0A5M3N786</accession>
<evidence type="ECO:0000259" key="15">
    <source>
        <dbReference type="PROSITE" id="PS50245"/>
    </source>
</evidence>
<keyword evidence="11" id="KW-0206">Cytoskeleton</keyword>
<feature type="compositionally biased region" description="Pro residues" evidence="14">
    <location>
        <begin position="1211"/>
        <end position="1228"/>
    </location>
</feature>
<dbReference type="SMART" id="SM01052">
    <property type="entry name" value="CAP_GLY"/>
    <property type="match status" value="1"/>
</dbReference>
<evidence type="ECO:0000256" key="1">
    <source>
        <dbReference type="ARBA" id="ARBA00004114"/>
    </source>
</evidence>
<feature type="compositionally biased region" description="Low complexity" evidence="14">
    <location>
        <begin position="81"/>
        <end position="94"/>
    </location>
</feature>
<dbReference type="RefSeq" id="XP_007763840.1">
    <property type="nucleotide sequence ID" value="XM_007765650.1"/>
</dbReference>
<keyword evidence="9" id="KW-0243">Dynein</keyword>
<protein>
    <recommendedName>
        <fullName evidence="15">CAP-Gly domain-containing protein</fullName>
    </recommendedName>
</protein>
<feature type="compositionally biased region" description="Basic and acidic residues" evidence="14">
    <location>
        <begin position="1339"/>
        <end position="1348"/>
    </location>
</feature>
<evidence type="ECO:0000256" key="9">
    <source>
        <dbReference type="ARBA" id="ARBA00023017"/>
    </source>
</evidence>
<dbReference type="GO" id="GO:0000132">
    <property type="term" value="P:establishment of mitotic spindle orientation"/>
    <property type="evidence" value="ECO:0007669"/>
    <property type="project" value="TreeGrafter"/>
</dbReference>
<comment type="subcellular location">
    <subcellularLocation>
        <location evidence="3">Cytoplasm</location>
        <location evidence="3">Cell cortex</location>
    </subcellularLocation>
    <subcellularLocation>
        <location evidence="1">Cytoplasm</location>
        <location evidence="1">Cytoskeleton</location>
        <location evidence="1">Microtubule organizing center</location>
        <location evidence="1">Centrosome</location>
        <location evidence="1">Centriole</location>
    </subcellularLocation>
    <subcellularLocation>
        <location evidence="2">Cytoplasm</location>
        <location evidence="2">Cytoskeleton</location>
        <location evidence="2">Spindle</location>
    </subcellularLocation>
</comment>
<reference evidence="17" key="1">
    <citation type="journal article" date="2012" name="Science">
        <title>The Paleozoic origin of enzymatic lignin decomposition reconstructed from 31 fungal genomes.</title>
        <authorList>
            <person name="Floudas D."/>
            <person name="Binder M."/>
            <person name="Riley R."/>
            <person name="Barry K."/>
            <person name="Blanchette R.A."/>
            <person name="Henrissat B."/>
            <person name="Martinez A.T."/>
            <person name="Otillar R."/>
            <person name="Spatafora J.W."/>
            <person name="Yadav J.S."/>
            <person name="Aerts A."/>
            <person name="Benoit I."/>
            <person name="Boyd A."/>
            <person name="Carlson A."/>
            <person name="Copeland A."/>
            <person name="Coutinho P.M."/>
            <person name="de Vries R.P."/>
            <person name="Ferreira P."/>
            <person name="Findley K."/>
            <person name="Foster B."/>
            <person name="Gaskell J."/>
            <person name="Glotzer D."/>
            <person name="Gorecki P."/>
            <person name="Heitman J."/>
            <person name="Hesse C."/>
            <person name="Hori C."/>
            <person name="Igarashi K."/>
            <person name="Jurgens J.A."/>
            <person name="Kallen N."/>
            <person name="Kersten P."/>
            <person name="Kohler A."/>
            <person name="Kuees U."/>
            <person name="Kumar T.K.A."/>
            <person name="Kuo A."/>
            <person name="LaButti K."/>
            <person name="Larrondo L.F."/>
            <person name="Lindquist E."/>
            <person name="Ling A."/>
            <person name="Lombard V."/>
            <person name="Lucas S."/>
            <person name="Lundell T."/>
            <person name="Martin R."/>
            <person name="McLaughlin D.J."/>
            <person name="Morgenstern I."/>
            <person name="Morin E."/>
            <person name="Murat C."/>
            <person name="Nagy L.G."/>
            <person name="Nolan M."/>
            <person name="Ohm R.A."/>
            <person name="Patyshakuliyeva A."/>
            <person name="Rokas A."/>
            <person name="Ruiz-Duenas F.J."/>
            <person name="Sabat G."/>
            <person name="Salamov A."/>
            <person name="Samejima M."/>
            <person name="Schmutz J."/>
            <person name="Slot J.C."/>
            <person name="St John F."/>
            <person name="Stenlid J."/>
            <person name="Sun H."/>
            <person name="Sun S."/>
            <person name="Syed K."/>
            <person name="Tsang A."/>
            <person name="Wiebenga A."/>
            <person name="Young D."/>
            <person name="Pisabarro A."/>
            <person name="Eastwood D.C."/>
            <person name="Martin F."/>
            <person name="Cullen D."/>
            <person name="Grigoriev I.V."/>
            <person name="Hibbett D.S."/>
        </authorList>
    </citation>
    <scope>NUCLEOTIDE SEQUENCE [LARGE SCALE GENOMIC DNA]</scope>
    <source>
        <strain evidence="17">RWD-64-598 SS2</strain>
    </source>
</reference>
<dbReference type="GO" id="GO:0005816">
    <property type="term" value="C:spindle pole body"/>
    <property type="evidence" value="ECO:0007669"/>
    <property type="project" value="TreeGrafter"/>
</dbReference>
<dbReference type="InterPro" id="IPR000938">
    <property type="entry name" value="CAP-Gly_domain"/>
</dbReference>
<dbReference type="PANTHER" id="PTHR18916:SF6">
    <property type="entry name" value="DYNACTIN SUBUNIT 1"/>
    <property type="match status" value="1"/>
</dbReference>
<feature type="coiled-coil region" evidence="13">
    <location>
        <begin position="459"/>
        <end position="683"/>
    </location>
</feature>
<dbReference type="GO" id="GO:0051286">
    <property type="term" value="C:cell tip"/>
    <property type="evidence" value="ECO:0007669"/>
    <property type="project" value="TreeGrafter"/>
</dbReference>
<keyword evidence="12" id="KW-0131">Cell cycle</keyword>
<evidence type="ECO:0000256" key="7">
    <source>
        <dbReference type="ARBA" id="ARBA00022701"/>
    </source>
</evidence>
<feature type="compositionally biased region" description="Low complexity" evidence="14">
    <location>
        <begin position="108"/>
        <end position="124"/>
    </location>
</feature>
<keyword evidence="8" id="KW-0498">Mitosis</keyword>
<dbReference type="OMA" id="LFEMEPV"/>
<feature type="region of interest" description="Disordered" evidence="14">
    <location>
        <begin position="423"/>
        <end position="455"/>
    </location>
</feature>
<proteinExistence type="inferred from homology"/>
<feature type="region of interest" description="Disordered" evidence="14">
    <location>
        <begin position="1294"/>
        <end position="1348"/>
    </location>
</feature>
<dbReference type="GO" id="GO:0005874">
    <property type="term" value="C:microtubule"/>
    <property type="evidence" value="ECO:0007669"/>
    <property type="project" value="UniProtKB-KW"/>
</dbReference>
<evidence type="ECO:0000256" key="3">
    <source>
        <dbReference type="ARBA" id="ARBA00004544"/>
    </source>
</evidence>
<dbReference type="Pfam" id="PF01302">
    <property type="entry name" value="CAP_GLY"/>
    <property type="match status" value="1"/>
</dbReference>
<feature type="region of interest" description="Disordered" evidence="14">
    <location>
        <begin position="75"/>
        <end position="289"/>
    </location>
</feature>
<dbReference type="GO" id="GO:0005819">
    <property type="term" value="C:spindle"/>
    <property type="evidence" value="ECO:0007669"/>
    <property type="project" value="UniProtKB-SubCell"/>
</dbReference>
<name>A0A5M3N786_CONPW</name>
<keyword evidence="10 13" id="KW-0175">Coiled coil</keyword>
<dbReference type="PROSITE" id="PS50245">
    <property type="entry name" value="CAP_GLY_2"/>
    <property type="match status" value="1"/>
</dbReference>
<dbReference type="PROSITE" id="PS00845">
    <property type="entry name" value="CAP_GLY_1"/>
    <property type="match status" value="1"/>
</dbReference>
<dbReference type="EMBL" id="JH711573">
    <property type="protein sequence ID" value="EIW87309.1"/>
    <property type="molecule type" value="Genomic_DNA"/>
</dbReference>
<feature type="region of interest" description="Disordered" evidence="14">
    <location>
        <begin position="1211"/>
        <end position="1246"/>
    </location>
</feature>
<dbReference type="Pfam" id="PF12455">
    <property type="entry name" value="Dynactin"/>
    <property type="match status" value="1"/>
</dbReference>
<evidence type="ECO:0000256" key="4">
    <source>
        <dbReference type="ARBA" id="ARBA00011010"/>
    </source>
</evidence>
<evidence type="ECO:0000256" key="11">
    <source>
        <dbReference type="ARBA" id="ARBA00023212"/>
    </source>
</evidence>
<dbReference type="GO" id="GO:0005814">
    <property type="term" value="C:centriole"/>
    <property type="evidence" value="ECO:0007669"/>
    <property type="project" value="UniProtKB-SubCell"/>
</dbReference>
<evidence type="ECO:0000256" key="8">
    <source>
        <dbReference type="ARBA" id="ARBA00022776"/>
    </source>
</evidence>
<dbReference type="GO" id="GO:0051301">
    <property type="term" value="P:cell division"/>
    <property type="evidence" value="ECO:0007669"/>
    <property type="project" value="UniProtKB-KW"/>
</dbReference>
<evidence type="ECO:0000256" key="2">
    <source>
        <dbReference type="ARBA" id="ARBA00004186"/>
    </source>
</evidence>
<dbReference type="KEGG" id="cput:CONPUDRAFT_161877"/>
<evidence type="ECO:0000256" key="5">
    <source>
        <dbReference type="ARBA" id="ARBA00022490"/>
    </source>
</evidence>
<dbReference type="Gene3D" id="2.30.30.190">
    <property type="entry name" value="CAP Gly-rich-like domain"/>
    <property type="match status" value="1"/>
</dbReference>
<comment type="similarity">
    <text evidence="4">Belongs to the dynactin 150 kDa subunit family.</text>
</comment>
<evidence type="ECO:0000256" key="6">
    <source>
        <dbReference type="ARBA" id="ARBA00022618"/>
    </source>
</evidence>
<evidence type="ECO:0000313" key="16">
    <source>
        <dbReference type="EMBL" id="EIW87309.1"/>
    </source>
</evidence>
<organism evidence="16 17">
    <name type="scientific">Coniophora puteana (strain RWD-64-598)</name>
    <name type="common">Brown rot fungus</name>
    <dbReference type="NCBI Taxonomy" id="741705"/>
    <lineage>
        <taxon>Eukaryota</taxon>
        <taxon>Fungi</taxon>
        <taxon>Dikarya</taxon>
        <taxon>Basidiomycota</taxon>
        <taxon>Agaricomycotina</taxon>
        <taxon>Agaricomycetes</taxon>
        <taxon>Agaricomycetidae</taxon>
        <taxon>Boletales</taxon>
        <taxon>Coniophorineae</taxon>
        <taxon>Coniophoraceae</taxon>
        <taxon>Coniophora</taxon>
    </lineage>
</organism>
<evidence type="ECO:0000256" key="10">
    <source>
        <dbReference type="ARBA" id="ARBA00023054"/>
    </source>
</evidence>
<feature type="compositionally biased region" description="Low complexity" evidence="14">
    <location>
        <begin position="198"/>
        <end position="208"/>
    </location>
</feature>
<evidence type="ECO:0000256" key="14">
    <source>
        <dbReference type="SAM" id="MobiDB-lite"/>
    </source>
</evidence>
<evidence type="ECO:0000313" key="17">
    <source>
        <dbReference type="Proteomes" id="UP000053558"/>
    </source>
</evidence>
<feature type="coiled-coil region" evidence="13">
    <location>
        <begin position="1044"/>
        <end position="1191"/>
    </location>
</feature>
<feature type="compositionally biased region" description="Polar residues" evidence="14">
    <location>
        <begin position="127"/>
        <end position="147"/>
    </location>
</feature>
<dbReference type="PANTHER" id="PTHR18916">
    <property type="entry name" value="DYNACTIN 1-RELATED MICROTUBULE-BINDING"/>
    <property type="match status" value="1"/>
</dbReference>
<feature type="compositionally biased region" description="Gly residues" evidence="14">
    <location>
        <begin position="428"/>
        <end position="437"/>
    </location>
</feature>
<dbReference type="GO" id="GO:0000743">
    <property type="term" value="P:nuclear migration involved in conjugation with cellular fusion"/>
    <property type="evidence" value="ECO:0007669"/>
    <property type="project" value="TreeGrafter"/>
</dbReference>
<sequence>MASDPPVGAIVEVAAGKGVVRFCGTTSFSPGKWVGIELDQAKGKNDGSINGTSYFKCGPLRGVFVRPSQVKVIQATPASSRAPTTSARPGAAAAHARRQSTQGLPRQASLASSAASSSRSASPAKNGGTTPSRAGTSSVRTSANSSPGPKPRFPTSSASPAKTPTTASAKRLSVHLPRKSLSRTATGDGPPLSPVIKSPAAALASASATRTMVRSPPPDPEPRRAASPLAAPPMTATSSQFPQSLAGAGAEIGMGTSPPQPSKLAIRPPSSANTNGSVEPMSPLKPPDHADLPSPITARLPPDDTELQELRAKIRVLEAKRADDARHVRELETRLSEAESFVALRPKLQAKLNQLQTDLTSTRRELSDAQQLAGLADGRHVDAQEQLEMAMLDKEVAEERAEMAEQELEEVSERLAQVEVELQHVKEGGGGVEGGGEGEGRGEEREEGGESSAKSSLAYIQLEKQNERLKEALIRLRDMSQETEHDQRHRIAELEKELVAIDDLQGQYESTLIKLSNAETQIDDLKDQLDDALGAEEMLVQLTERNLMLGEKIEEMRITIEDLEALKELNDELEENHVETEKGMQEELEAKDVAIREHVNKVNNLEDACQDLENTIGQFRDLVIQLQSDLESLRAQTQDAQQESASAASQTAAIMSLNLKLQSSASKNQARLIELELRRLEAREARALLGIVQPYLPQSYVESGDADATSAYLFFARMGAKIDLINSVVASAHGLPESLTAPSAPGGVSEVLVGICEMRGRAAALAILCKRFAAVLRRCDAPSFLSAGRVFAEIAPLEKRLDMHLEVLRRDSFREMEFVNDVVKMQAQFDHLAEAYFGGFEHDLGERELGCAVSFEMDLDVFGASLAVTKSAVRAALKDDDVTREMGELDPEKELFEPLQSLLEQCKGAKVLARKLTKRVEELISENSALKTSLMPRLTALSNGVPELVNFGIDLAQQVIPHISDARSAKAPFQLAAVLAYAKQTAMATVAKDLSPTASCWEAVGEAIAHLANQCNGFLPVAMESESVVKISGTPPWVARIADIKASTAINVEAERKAAQLAEEIQGLMRTLKGKDVAIQESGVKIEHLERRMETVKRQADAIVELEIELAKSRKQERAYEEAMEQLQTEYDALEAELAKVKSAVSGHERTVSGAQPIESESMAVEGTLETSQLIEQIEALRGTVRFLRNENAYLKGQDLLKEIQSLPLLPDPAPVPRPASPRTPPLAPSSLSDSDAESEFDSLPSFRAPRVPRARALATETKMLYRDVIRFSASPRVVDLSVMHARRKAEVEGADAGAGGDGAAEGEEGKEGKAQGASKAGRSGRVWMPRKATPAHQIMERKAEAERLSRRVKGLMDRANAL</sequence>
<feature type="compositionally biased region" description="Basic residues" evidence="14">
    <location>
        <begin position="172"/>
        <end position="181"/>
    </location>
</feature>
<comment type="caution">
    <text evidence="16">The sequence shown here is derived from an EMBL/GenBank/DDBJ whole genome shotgun (WGS) entry which is preliminary data.</text>
</comment>
<dbReference type="GeneID" id="19204613"/>
<dbReference type="Proteomes" id="UP000053558">
    <property type="component" value="Unassembled WGS sequence"/>
</dbReference>
<gene>
    <name evidence="16" type="ORF">CONPUDRAFT_161877</name>
</gene>
<dbReference type="InterPro" id="IPR022157">
    <property type="entry name" value="Dynactin"/>
</dbReference>
<keyword evidence="7" id="KW-0493">Microtubule</keyword>
<feature type="compositionally biased region" description="Low complexity" evidence="14">
    <location>
        <begin position="154"/>
        <end position="170"/>
    </location>
</feature>
<dbReference type="InterPro" id="IPR036859">
    <property type="entry name" value="CAP-Gly_dom_sf"/>
</dbReference>
<keyword evidence="17" id="KW-1185">Reference proteome</keyword>